<gene>
    <name evidence="10" type="ORF">AB675_5821</name>
</gene>
<accession>A0A0N1H2K0</accession>
<evidence type="ECO:0000256" key="3">
    <source>
        <dbReference type="ARBA" id="ARBA00022989"/>
    </source>
</evidence>
<keyword evidence="3 7" id="KW-1133">Transmembrane helix</keyword>
<dbReference type="Gene3D" id="3.40.30.10">
    <property type="entry name" value="Glutaredoxin"/>
    <property type="match status" value="2"/>
</dbReference>
<proteinExistence type="predicted"/>
<dbReference type="PROSITE" id="PS51352">
    <property type="entry name" value="THIOREDOXIN_2"/>
    <property type="match status" value="2"/>
</dbReference>
<organism evidence="10 11">
    <name type="scientific">Cyphellophora attinorum</name>
    <dbReference type="NCBI Taxonomy" id="1664694"/>
    <lineage>
        <taxon>Eukaryota</taxon>
        <taxon>Fungi</taxon>
        <taxon>Dikarya</taxon>
        <taxon>Ascomycota</taxon>
        <taxon>Pezizomycotina</taxon>
        <taxon>Eurotiomycetes</taxon>
        <taxon>Chaetothyriomycetidae</taxon>
        <taxon>Chaetothyriales</taxon>
        <taxon>Cyphellophoraceae</taxon>
        <taxon>Cyphellophora</taxon>
    </lineage>
</organism>
<keyword evidence="11" id="KW-1185">Reference proteome</keyword>
<dbReference type="InterPro" id="IPR017937">
    <property type="entry name" value="Thioredoxin_CS"/>
</dbReference>
<dbReference type="AlphaFoldDB" id="A0A0N1H2K0"/>
<sequence>MRPVWLAWALALAAGSFAEPAPPGDRKDAKIAADAVQGESSAASGEGVEYTLFNGQKVPPIEELTMANFETSVKNGNWWIKMYSPYCGHCKAVAPLWQTIYEFYYTSDPLQGRTKSDKPDLDSPNSFHGYYDFHFGTVNCITSGDLCDKLEIKAYPTFNLYKNGEFVEKFVGAKDMQGFSKYLEEKLEGIKPGSRPLEGVKVPKAGAKGTDADATPDVSEAKDKNPAAGAAAGEKHNEKAKEAATSSSAVTPSETAKSSWKKPTPKKGPTPNPNGISVELVPESFQKLVTNAQAPWFIKFYVPWCPHCKHLGPVWSQMAKEMEGKLNVGEVNCEATPRLCKEAHVNAYPTIYFFRGGERVEYSGLRGLGDLISYTSKALDSDVKQVSAAEFKEMEETEEVIFVYFFDHATTSEDFVALDRLTLSLIGHAKIVKTDDPIMANRFRISTWPRLLVSRDGRPSFYNALSPQDMRDFRKVLQWMQSVWQPLVPELTATNAKDILNGHYAVLGILDRSRPDEFLQSRRELKNAALEWMDKQTQLYQLERQELRDSKQLRIEEAEDRDDQRALRQAKSMVISITEDSFRKGVHFAFVDGVFWERWLRSTYGIDVTKGERVIINDEDNRRYWDLTDTGNYIVPSRTSILETLPRVVSNPPRLTPKSTIGAFENVIFQIRNFGTYHPILSIIVLIGAVVVLFTVMKNGSRIKQFGGSNGYIRLDGKEGLLGHGANGGGKAD</sequence>
<protein>
    <recommendedName>
        <fullName evidence="9">Thioredoxin domain-containing protein</fullName>
    </recommendedName>
</protein>
<dbReference type="STRING" id="1664694.A0A0N1H2K0"/>
<dbReference type="Proteomes" id="UP000038010">
    <property type="component" value="Unassembled WGS sequence"/>
</dbReference>
<evidence type="ECO:0000256" key="8">
    <source>
        <dbReference type="SAM" id="SignalP"/>
    </source>
</evidence>
<dbReference type="PROSITE" id="PS00194">
    <property type="entry name" value="THIOREDOXIN_1"/>
    <property type="match status" value="1"/>
</dbReference>
<dbReference type="SUPFAM" id="SSF52833">
    <property type="entry name" value="Thioredoxin-like"/>
    <property type="match status" value="3"/>
</dbReference>
<feature type="domain" description="Thioredoxin" evidence="9">
    <location>
        <begin position="258"/>
        <end position="482"/>
    </location>
</feature>
<feature type="chain" id="PRO_5005872922" description="Thioredoxin domain-containing protein" evidence="8">
    <location>
        <begin position="19"/>
        <end position="733"/>
    </location>
</feature>
<dbReference type="PANTHER" id="PTHR46426">
    <property type="entry name" value="PROTEIN DISULFIDE-ISOMERASE TMX3"/>
    <property type="match status" value="1"/>
</dbReference>
<feature type="region of interest" description="Disordered" evidence="6">
    <location>
        <begin position="192"/>
        <end position="275"/>
    </location>
</feature>
<feature type="domain" description="Thioredoxin" evidence="9">
    <location>
        <begin position="21"/>
        <end position="188"/>
    </location>
</feature>
<evidence type="ECO:0000313" key="11">
    <source>
        <dbReference type="Proteomes" id="UP000038010"/>
    </source>
</evidence>
<comment type="subcellular location">
    <subcellularLocation>
        <location evidence="1">Endoplasmic reticulum membrane</location>
        <topology evidence="1">Single-pass membrane protein</topology>
    </subcellularLocation>
</comment>
<keyword evidence="4 7" id="KW-0472">Membrane</keyword>
<feature type="transmembrane region" description="Helical" evidence="7">
    <location>
        <begin position="677"/>
        <end position="696"/>
    </location>
</feature>
<comment type="function">
    <text evidence="5">Probable disulfide isomerase, which participates in the folding of proteins containing disulfide bonds. May act as a dithiol oxidase. Acts as a regulator of endoplasmic reticulum-mitochondria contact sites via its ability to regulate redox signals.</text>
</comment>
<dbReference type="InterPro" id="IPR052250">
    <property type="entry name" value="PDI_TMX3"/>
</dbReference>
<dbReference type="InterPro" id="IPR013766">
    <property type="entry name" value="Thioredoxin_domain"/>
</dbReference>
<evidence type="ECO:0000313" key="10">
    <source>
        <dbReference type="EMBL" id="KPI38906.1"/>
    </source>
</evidence>
<keyword evidence="8" id="KW-0732">Signal</keyword>
<dbReference type="PANTHER" id="PTHR46426:SF1">
    <property type="entry name" value="PROTEIN DISULFIDE-ISOMERASE TMX3"/>
    <property type="match status" value="1"/>
</dbReference>
<dbReference type="GO" id="GO:0005789">
    <property type="term" value="C:endoplasmic reticulum membrane"/>
    <property type="evidence" value="ECO:0007669"/>
    <property type="project" value="UniProtKB-SubCell"/>
</dbReference>
<evidence type="ECO:0000256" key="4">
    <source>
        <dbReference type="ARBA" id="ARBA00023136"/>
    </source>
</evidence>
<dbReference type="InterPro" id="IPR036249">
    <property type="entry name" value="Thioredoxin-like_sf"/>
</dbReference>
<dbReference type="Pfam" id="PF00085">
    <property type="entry name" value="Thioredoxin"/>
    <property type="match status" value="2"/>
</dbReference>
<evidence type="ECO:0000256" key="7">
    <source>
        <dbReference type="SAM" id="Phobius"/>
    </source>
</evidence>
<dbReference type="GeneID" id="28737941"/>
<evidence type="ECO:0000256" key="6">
    <source>
        <dbReference type="SAM" id="MobiDB-lite"/>
    </source>
</evidence>
<feature type="signal peptide" evidence="8">
    <location>
        <begin position="1"/>
        <end position="18"/>
    </location>
</feature>
<evidence type="ECO:0000256" key="2">
    <source>
        <dbReference type="ARBA" id="ARBA00022692"/>
    </source>
</evidence>
<evidence type="ECO:0000256" key="5">
    <source>
        <dbReference type="ARBA" id="ARBA00045246"/>
    </source>
</evidence>
<dbReference type="CDD" id="cd02961">
    <property type="entry name" value="PDI_a_family"/>
    <property type="match status" value="2"/>
</dbReference>
<dbReference type="EMBL" id="LFJN01000017">
    <property type="protein sequence ID" value="KPI38906.1"/>
    <property type="molecule type" value="Genomic_DNA"/>
</dbReference>
<evidence type="ECO:0000259" key="9">
    <source>
        <dbReference type="PROSITE" id="PS51352"/>
    </source>
</evidence>
<evidence type="ECO:0000256" key="1">
    <source>
        <dbReference type="ARBA" id="ARBA00004389"/>
    </source>
</evidence>
<dbReference type="VEuPathDB" id="FungiDB:AB675_5821"/>
<comment type="caution">
    <text evidence="10">The sequence shown here is derived from an EMBL/GenBank/DDBJ whole genome shotgun (WGS) entry which is preliminary data.</text>
</comment>
<keyword evidence="2 7" id="KW-0812">Transmembrane</keyword>
<reference evidence="10 11" key="1">
    <citation type="submission" date="2015-06" db="EMBL/GenBank/DDBJ databases">
        <title>Draft genome of the ant-associated black yeast Phialophora attae CBS 131958.</title>
        <authorList>
            <person name="Moreno L.F."/>
            <person name="Stielow B.J."/>
            <person name="de Hoog S."/>
            <person name="Vicente V.A."/>
            <person name="Weiss V.A."/>
            <person name="de Vries M."/>
            <person name="Cruz L.M."/>
            <person name="Souza E.M."/>
        </authorList>
    </citation>
    <scope>NUCLEOTIDE SEQUENCE [LARGE SCALE GENOMIC DNA]</scope>
    <source>
        <strain evidence="10 11">CBS 131958</strain>
    </source>
</reference>
<dbReference type="OrthoDB" id="72053at2759"/>
<dbReference type="RefSeq" id="XP_017998869.1">
    <property type="nucleotide sequence ID" value="XM_018146061.1"/>
</dbReference>
<name>A0A0N1H2K0_9EURO</name>
<feature type="compositionally biased region" description="Basic and acidic residues" evidence="6">
    <location>
        <begin position="233"/>
        <end position="242"/>
    </location>
</feature>